<evidence type="ECO:0000256" key="1">
    <source>
        <dbReference type="SAM" id="SignalP"/>
    </source>
</evidence>
<feature type="chain" id="PRO_5026663550" evidence="1">
    <location>
        <begin position="25"/>
        <end position="144"/>
    </location>
</feature>
<dbReference type="OrthoDB" id="8034464at2759"/>
<protein>
    <submittedName>
        <fullName evidence="3">Uncharacterized protein LOC115629837</fullName>
    </submittedName>
</protein>
<evidence type="ECO:0000313" key="3">
    <source>
        <dbReference type="RefSeq" id="XP_030382277.1"/>
    </source>
</evidence>
<dbReference type="RefSeq" id="XP_030382277.1">
    <property type="nucleotide sequence ID" value="XM_030526417.1"/>
</dbReference>
<evidence type="ECO:0000313" key="2">
    <source>
        <dbReference type="Proteomes" id="UP000504634"/>
    </source>
</evidence>
<dbReference type="AlphaFoldDB" id="A0A6J2U553"/>
<sequence length="144" mass="15907">MTNKTHTLWLHGLWLLVLLPLNEGITVTWGYVNKYASTLHAEDVYLEPHDISLDIAYPAQNVSNVYTISAIHAYDLTQAEAAAGDADETTALLLSGGVGQQHAVVRLQRLRLQNADATNNNMNIGKNRNITVVHFQLVIYGVDL</sequence>
<accession>A0A6J2U553</accession>
<gene>
    <name evidence="3" type="primary">LOC115629837</name>
</gene>
<dbReference type="Proteomes" id="UP000504634">
    <property type="component" value="Unplaced"/>
</dbReference>
<keyword evidence="1" id="KW-0732">Signal</keyword>
<organism evidence="2 3">
    <name type="scientific">Drosophila lebanonensis</name>
    <name type="common">Fruit fly</name>
    <name type="synonym">Scaptodrosophila lebanonensis</name>
    <dbReference type="NCBI Taxonomy" id="7225"/>
    <lineage>
        <taxon>Eukaryota</taxon>
        <taxon>Metazoa</taxon>
        <taxon>Ecdysozoa</taxon>
        <taxon>Arthropoda</taxon>
        <taxon>Hexapoda</taxon>
        <taxon>Insecta</taxon>
        <taxon>Pterygota</taxon>
        <taxon>Neoptera</taxon>
        <taxon>Endopterygota</taxon>
        <taxon>Diptera</taxon>
        <taxon>Brachycera</taxon>
        <taxon>Muscomorpha</taxon>
        <taxon>Ephydroidea</taxon>
        <taxon>Drosophilidae</taxon>
        <taxon>Scaptodrosophila</taxon>
    </lineage>
</organism>
<dbReference type="GeneID" id="115629837"/>
<name>A0A6J2U553_DROLE</name>
<feature type="signal peptide" evidence="1">
    <location>
        <begin position="1"/>
        <end position="24"/>
    </location>
</feature>
<keyword evidence="2" id="KW-1185">Reference proteome</keyword>
<dbReference type="Pfam" id="PF15868">
    <property type="entry name" value="MBF2"/>
    <property type="match status" value="1"/>
</dbReference>
<proteinExistence type="predicted"/>
<reference evidence="3" key="1">
    <citation type="submission" date="2025-08" db="UniProtKB">
        <authorList>
            <consortium name="RefSeq"/>
        </authorList>
    </citation>
    <scope>IDENTIFICATION</scope>
    <source>
        <strain evidence="3">11010-0011.00</strain>
        <tissue evidence="3">Whole body</tissue>
    </source>
</reference>
<dbReference type="InterPro" id="IPR031734">
    <property type="entry name" value="MBF2"/>
</dbReference>